<evidence type="ECO:0000256" key="2">
    <source>
        <dbReference type="ARBA" id="ARBA00006745"/>
    </source>
</evidence>
<comment type="catalytic activity">
    <reaction evidence="8">
        <text>guanine + H2O + H(+) = xanthine + NH4(+)</text>
        <dbReference type="Rhea" id="RHEA:14665"/>
        <dbReference type="ChEBI" id="CHEBI:15377"/>
        <dbReference type="ChEBI" id="CHEBI:15378"/>
        <dbReference type="ChEBI" id="CHEBI:16235"/>
        <dbReference type="ChEBI" id="CHEBI:17712"/>
        <dbReference type="ChEBI" id="CHEBI:28938"/>
        <dbReference type="EC" id="3.5.4.3"/>
    </reaction>
</comment>
<comment type="function">
    <text evidence="8">Catalyzes the hydrolytic deamination of guanine, producing xanthine and ammonia.</text>
</comment>
<evidence type="ECO:0000256" key="6">
    <source>
        <dbReference type="ARBA" id="ARBA00022833"/>
    </source>
</evidence>
<dbReference type="Proteomes" id="UP000191154">
    <property type="component" value="Unassembled WGS sequence"/>
</dbReference>
<dbReference type="UniPathway" id="UPA00603">
    <property type="reaction ID" value="UER00660"/>
</dbReference>
<evidence type="ECO:0000256" key="3">
    <source>
        <dbReference type="ARBA" id="ARBA00012781"/>
    </source>
</evidence>
<dbReference type="GO" id="GO:0006147">
    <property type="term" value="P:guanine catabolic process"/>
    <property type="evidence" value="ECO:0007669"/>
    <property type="project" value="UniProtKB-UniRule"/>
</dbReference>
<evidence type="ECO:0000259" key="9">
    <source>
        <dbReference type="Pfam" id="PF01979"/>
    </source>
</evidence>
<name>A0A1S8NCT2_CLOSA</name>
<evidence type="ECO:0000256" key="4">
    <source>
        <dbReference type="ARBA" id="ARBA00022723"/>
    </source>
</evidence>
<keyword evidence="6 8" id="KW-0862">Zinc</keyword>
<keyword evidence="5 8" id="KW-0378">Hydrolase</keyword>
<dbReference type="InterPro" id="IPR014311">
    <property type="entry name" value="Guanine_deaminase"/>
</dbReference>
<dbReference type="PANTHER" id="PTHR11271">
    <property type="entry name" value="GUANINE DEAMINASE"/>
    <property type="match status" value="1"/>
</dbReference>
<reference evidence="10 11" key="1">
    <citation type="submission" date="2016-05" db="EMBL/GenBank/DDBJ databases">
        <title>Microbial solvent formation.</title>
        <authorList>
            <person name="Poehlein A."/>
            <person name="Montoya Solano J.D."/>
            <person name="Flitsch S."/>
            <person name="Krabben P."/>
            <person name="Duerre P."/>
            <person name="Daniel R."/>
        </authorList>
    </citation>
    <scope>NUCLEOTIDE SEQUENCE [LARGE SCALE GENOMIC DNA]</scope>
    <source>
        <strain evidence="10 11">L1-8</strain>
    </source>
</reference>
<sequence length="425" mass="48364">MNYYKDNMTILKGNIVYTKTKEEFIIAKNSYLVAVGNCIKGVLEKLPEEFKEVPVRDYKDNLIVPGLVDLHTHASQFNIRGIGYDKELLPWLESYTFKEEAKFKDKTYGRKVYKEFVNELYRQGTTRAVIFATIHEDTTQILMDLLNKKGICAYVGKVNMDRNSPEYLIEQTDESIKKTEEWIQKCKDKYDAVKVIITPRFVPSCTTSLMNKLGELAGEYRIAVQSHLSENVSEIQWVKELYPESKSYAHVYDDFGLLGQTKTIMAHGVHLNEDEIERIKKNNVFIAHCPSSNVNLSSGIAEISQLLKKGVKVGLGSDIAAGEKLSIFNSMACAIKISKLRAACLKDKSKPLTISEAFYLGTKGGGEFFGKVGSFEEGYEFDALVIDDYKLWKFEKGSIEERIERLIYLGDERNIIARYAFGKEI</sequence>
<dbReference type="InterPro" id="IPR006680">
    <property type="entry name" value="Amidohydro-rel"/>
</dbReference>
<keyword evidence="4 8" id="KW-0479">Metal-binding</keyword>
<dbReference type="SUPFAM" id="SSF51556">
    <property type="entry name" value="Metallo-dependent hydrolases"/>
    <property type="match status" value="1"/>
</dbReference>
<feature type="domain" description="Amidohydrolase-related" evidence="9">
    <location>
        <begin position="63"/>
        <end position="413"/>
    </location>
</feature>
<dbReference type="Gene3D" id="3.20.20.140">
    <property type="entry name" value="Metal-dependent hydrolases"/>
    <property type="match status" value="1"/>
</dbReference>
<dbReference type="NCBIfam" id="TIGR02967">
    <property type="entry name" value="guan_deamin"/>
    <property type="match status" value="1"/>
</dbReference>
<dbReference type="AlphaFoldDB" id="A0A1S8NCT2"/>
<comment type="cofactor">
    <cofactor evidence="8">
        <name>Zn(2+)</name>
        <dbReference type="ChEBI" id="CHEBI:29105"/>
    </cofactor>
    <text evidence="8">Binds 1 zinc ion per subunit.</text>
</comment>
<dbReference type="Pfam" id="PF01979">
    <property type="entry name" value="Amidohydro_1"/>
    <property type="match status" value="1"/>
</dbReference>
<dbReference type="Gene3D" id="2.30.40.10">
    <property type="entry name" value="Urease, subunit C, domain 1"/>
    <property type="match status" value="1"/>
</dbReference>
<dbReference type="InterPro" id="IPR011059">
    <property type="entry name" value="Metal-dep_hydrolase_composite"/>
</dbReference>
<dbReference type="InterPro" id="IPR032466">
    <property type="entry name" value="Metal_Hydrolase"/>
</dbReference>
<dbReference type="RefSeq" id="WP_077864557.1">
    <property type="nucleotide sequence ID" value="NZ_LZYZ01000002.1"/>
</dbReference>
<gene>
    <name evidence="10" type="primary">guaD</name>
    <name evidence="10" type="ORF">CLOSAC_11590</name>
</gene>
<evidence type="ECO:0000313" key="11">
    <source>
        <dbReference type="Proteomes" id="UP000191154"/>
    </source>
</evidence>
<proteinExistence type="inferred from homology"/>
<dbReference type="FunFam" id="3.20.20.140:FF:000022">
    <property type="entry name" value="Guanine deaminase"/>
    <property type="match status" value="1"/>
</dbReference>
<dbReference type="GO" id="GO:0008270">
    <property type="term" value="F:zinc ion binding"/>
    <property type="evidence" value="ECO:0007669"/>
    <property type="project" value="UniProtKB-UniRule"/>
</dbReference>
<dbReference type="GO" id="GO:0008892">
    <property type="term" value="F:guanine deaminase activity"/>
    <property type="evidence" value="ECO:0007669"/>
    <property type="project" value="UniProtKB-UniRule"/>
</dbReference>
<organism evidence="10 11">
    <name type="scientific">Clostridium saccharobutylicum</name>
    <dbReference type="NCBI Taxonomy" id="169679"/>
    <lineage>
        <taxon>Bacteria</taxon>
        <taxon>Bacillati</taxon>
        <taxon>Bacillota</taxon>
        <taxon>Clostridia</taxon>
        <taxon>Eubacteriales</taxon>
        <taxon>Clostridiaceae</taxon>
        <taxon>Clostridium</taxon>
    </lineage>
</organism>
<dbReference type="EMBL" id="LZYZ01000002">
    <property type="protein sequence ID" value="OOM14286.1"/>
    <property type="molecule type" value="Genomic_DNA"/>
</dbReference>
<dbReference type="PANTHER" id="PTHR11271:SF6">
    <property type="entry name" value="GUANINE DEAMINASE"/>
    <property type="match status" value="1"/>
</dbReference>
<evidence type="ECO:0000256" key="7">
    <source>
        <dbReference type="NCBIfam" id="TIGR02967"/>
    </source>
</evidence>
<dbReference type="InterPro" id="IPR051607">
    <property type="entry name" value="Metallo-dep_hydrolases"/>
</dbReference>
<dbReference type="EC" id="3.5.4.3" evidence="3 7"/>
<comment type="caution">
    <text evidence="10">The sequence shown here is derived from an EMBL/GenBank/DDBJ whole genome shotgun (WGS) entry which is preliminary data.</text>
</comment>
<comment type="similarity">
    <text evidence="2 8">Belongs to the metallo-dependent hydrolases superfamily. ATZ/TRZ family.</text>
</comment>
<evidence type="ECO:0000256" key="5">
    <source>
        <dbReference type="ARBA" id="ARBA00022801"/>
    </source>
</evidence>
<comment type="pathway">
    <text evidence="1 8">Purine metabolism; guanine degradation; xanthine from guanine: step 1/1.</text>
</comment>
<dbReference type="SUPFAM" id="SSF51338">
    <property type="entry name" value="Composite domain of metallo-dependent hydrolases"/>
    <property type="match status" value="1"/>
</dbReference>
<protein>
    <recommendedName>
        <fullName evidence="3 7">Guanine deaminase</fullName>
        <shortName evidence="8">Guanase</shortName>
        <ecNumber evidence="3 7">3.5.4.3</ecNumber>
    </recommendedName>
    <alternativeName>
        <fullName evidence="8">Guanine aminohydrolase</fullName>
    </alternativeName>
</protein>
<evidence type="ECO:0000256" key="1">
    <source>
        <dbReference type="ARBA" id="ARBA00004984"/>
    </source>
</evidence>
<evidence type="ECO:0000256" key="8">
    <source>
        <dbReference type="RuleBase" id="RU366009"/>
    </source>
</evidence>
<dbReference type="GO" id="GO:0005829">
    <property type="term" value="C:cytosol"/>
    <property type="evidence" value="ECO:0007669"/>
    <property type="project" value="TreeGrafter"/>
</dbReference>
<evidence type="ECO:0000313" key="10">
    <source>
        <dbReference type="EMBL" id="OOM14286.1"/>
    </source>
</evidence>
<accession>A0A1S8NCT2</accession>